<dbReference type="GO" id="GO:0016740">
    <property type="term" value="F:transferase activity"/>
    <property type="evidence" value="ECO:0007669"/>
    <property type="project" value="UniProtKB-KW"/>
</dbReference>
<accession>Q2SID8</accession>
<dbReference type="CDD" id="cd24098">
    <property type="entry name" value="ASKHA_NBD_TobZ_N"/>
    <property type="match status" value="1"/>
</dbReference>
<feature type="domain" description="Carbamoyltransferase" evidence="2">
    <location>
        <begin position="97"/>
        <end position="339"/>
    </location>
</feature>
<evidence type="ECO:0000313" key="4">
    <source>
        <dbReference type="EMBL" id="ABC29586.1"/>
    </source>
</evidence>
<proteinExistence type="inferred from homology"/>
<dbReference type="InterPro" id="IPR043129">
    <property type="entry name" value="ATPase_NBD"/>
</dbReference>
<keyword evidence="5" id="KW-1185">Reference proteome</keyword>
<dbReference type="InterPro" id="IPR003696">
    <property type="entry name" value="Carbtransf_dom"/>
</dbReference>
<dbReference type="eggNOG" id="COG2192">
    <property type="taxonomic scope" value="Bacteria"/>
</dbReference>
<dbReference type="InterPro" id="IPR051338">
    <property type="entry name" value="NodU/CmcH_Carbamoyltrnsfr"/>
</dbReference>
<gene>
    <name evidence="4" type="ordered locus">HCH_02808</name>
</gene>
<protein>
    <submittedName>
        <fullName evidence="4">Predicted carbamoyl transferase, NodU family</fullName>
    </submittedName>
</protein>
<dbReference type="Gene3D" id="3.30.420.40">
    <property type="match status" value="1"/>
</dbReference>
<name>Q2SID8_HAHCH</name>
<evidence type="ECO:0000256" key="1">
    <source>
        <dbReference type="ARBA" id="ARBA00006129"/>
    </source>
</evidence>
<dbReference type="RefSeq" id="WP_011396655.1">
    <property type="nucleotide sequence ID" value="NC_007645.1"/>
</dbReference>
<evidence type="ECO:0000259" key="3">
    <source>
        <dbReference type="Pfam" id="PF16861"/>
    </source>
</evidence>
<dbReference type="STRING" id="349521.HCH_02808"/>
<dbReference type="InterPro" id="IPR031730">
    <property type="entry name" value="Carbam_trans_C"/>
</dbReference>
<dbReference type="SUPFAM" id="SSF53067">
    <property type="entry name" value="Actin-like ATPase domain"/>
    <property type="match status" value="1"/>
</dbReference>
<organism evidence="4 5">
    <name type="scientific">Hahella chejuensis (strain KCTC 2396)</name>
    <dbReference type="NCBI Taxonomy" id="349521"/>
    <lineage>
        <taxon>Bacteria</taxon>
        <taxon>Pseudomonadati</taxon>
        <taxon>Pseudomonadota</taxon>
        <taxon>Gammaproteobacteria</taxon>
        <taxon>Oceanospirillales</taxon>
        <taxon>Hahellaceae</taxon>
        <taxon>Hahella</taxon>
    </lineage>
</organism>
<keyword evidence="4" id="KW-0808">Transferase</keyword>
<dbReference type="AlphaFoldDB" id="Q2SID8"/>
<feature type="domain" description="Carbamoyltransferase C-terminal" evidence="3">
    <location>
        <begin position="395"/>
        <end position="564"/>
    </location>
</feature>
<dbReference type="PANTHER" id="PTHR34847:SF1">
    <property type="entry name" value="NODULATION PROTEIN U"/>
    <property type="match status" value="1"/>
</dbReference>
<dbReference type="KEGG" id="hch:HCH_02808"/>
<dbReference type="PANTHER" id="PTHR34847">
    <property type="entry name" value="NODULATION PROTEIN U"/>
    <property type="match status" value="1"/>
</dbReference>
<comment type="similarity">
    <text evidence="1">Belongs to the NodU/CmcH family.</text>
</comment>
<dbReference type="Pfam" id="PF16861">
    <property type="entry name" value="Carbam_trans_C"/>
    <property type="match status" value="1"/>
</dbReference>
<dbReference type="EMBL" id="CP000155">
    <property type="protein sequence ID" value="ABC29586.1"/>
    <property type="molecule type" value="Genomic_DNA"/>
</dbReference>
<sequence length="594" mass="66955">MSKPIYVLGTGLSHDGSACLLKDGEVCVAIEKERITRIKHDGFCDSEAMQYCLDAEGIGFDDVAVVVQNANFSNFDRGNKIFHGQPRIIPDHVKTVTISHHMAHAYSVVGTSPFDDMAVLVIDGCGSSWDDCLDLDGAQVPEVQPGADFNHLFFEKDSYYLYEKGKLRPVYKDFSPFGYFLKGYSMCPPTTKHSIGGLYSGVSQYVFQGMEDPGKLMGLAPYGRPDVYDFQAFDCRNGRVFVNYDWMKHFDRPRVRYEDLAENFDYYADIAYWMQREIERALLYLVNHRFEHQPHKNLGYAGGVALNAVANAKLLKQTGFEDFYFQPAAADNGLAIGCAYYGWLEVLGQERIKHDASPYFGKSYDAEQLYPAMQAYAGKISYRRLPEDEAINRTAELLAAGKVVAWFEKGSEFGPRALGHRSILADPRNPDIREHINRNVKFREDFRPFAPSVPLEKAGVYFDCDYPSPYMILVAPTREEWKKEIPAVVHADGSARVQTVTESVSPNYYRLLNKFGELTGVSVLLNTSFNKKGMPIVETPKEALDFFMECALDALVIDGCLIEKTAVAQQTRKVDEKKEWEKGLGSLYPENVGI</sequence>
<evidence type="ECO:0000259" key="2">
    <source>
        <dbReference type="Pfam" id="PF02543"/>
    </source>
</evidence>
<dbReference type="InterPro" id="IPR038152">
    <property type="entry name" value="Carbam_trans_C_sf"/>
</dbReference>
<dbReference type="OrthoDB" id="9780777at2"/>
<dbReference type="HOGENOM" id="CLU_014411_2_1_6"/>
<feature type="domain" description="Carbamoyltransferase" evidence="2">
    <location>
        <begin position="13"/>
        <end position="67"/>
    </location>
</feature>
<dbReference type="Proteomes" id="UP000000238">
    <property type="component" value="Chromosome"/>
</dbReference>
<dbReference type="Pfam" id="PF02543">
    <property type="entry name" value="Carbam_trans_N"/>
    <property type="match status" value="2"/>
</dbReference>
<dbReference type="Gene3D" id="3.90.870.20">
    <property type="entry name" value="Carbamoyltransferase, C-terminal domain"/>
    <property type="match status" value="1"/>
</dbReference>
<evidence type="ECO:0000313" key="5">
    <source>
        <dbReference type="Proteomes" id="UP000000238"/>
    </source>
</evidence>
<reference evidence="4 5" key="1">
    <citation type="journal article" date="2005" name="Nucleic Acids Res.">
        <title>Genomic blueprint of Hahella chejuensis, a marine microbe producing an algicidal agent.</title>
        <authorList>
            <person name="Jeong H."/>
            <person name="Yim J.H."/>
            <person name="Lee C."/>
            <person name="Choi S.-H."/>
            <person name="Park Y.K."/>
            <person name="Yoon S.H."/>
            <person name="Hur C.-G."/>
            <person name="Kang H.-Y."/>
            <person name="Kim D."/>
            <person name="Lee H.H."/>
            <person name="Park K.H."/>
            <person name="Park S.-H."/>
            <person name="Park H.-S."/>
            <person name="Lee H.K."/>
            <person name="Oh T.K."/>
            <person name="Kim J.F."/>
        </authorList>
    </citation>
    <scope>NUCLEOTIDE SEQUENCE [LARGE SCALE GENOMIC DNA]</scope>
    <source>
        <strain evidence="4 5">KCTC 2396</strain>
    </source>
</reference>